<dbReference type="Pfam" id="PF18818">
    <property type="entry name" value="MPTase-PolyVal"/>
    <property type="match status" value="1"/>
</dbReference>
<dbReference type="EMBL" id="JACJJG010000001">
    <property type="protein sequence ID" value="MBM6672369.1"/>
    <property type="molecule type" value="Genomic_DNA"/>
</dbReference>
<dbReference type="InterPro" id="IPR013610">
    <property type="entry name" value="ArdC_N"/>
</dbReference>
<dbReference type="Pfam" id="PF08401">
    <property type="entry name" value="ArdcN"/>
    <property type="match status" value="1"/>
</dbReference>
<reference evidence="3" key="1">
    <citation type="submission" date="2020-08" db="EMBL/GenBank/DDBJ databases">
        <authorList>
            <person name="Cejkova D."/>
            <person name="Kubasova T."/>
            <person name="Jahodarova E."/>
            <person name="Rychlik I."/>
        </authorList>
    </citation>
    <scope>NUCLEOTIDE SEQUENCE</scope>
    <source>
        <strain evidence="3">An824</strain>
    </source>
</reference>
<name>A0A939B4L3_9BACT</name>
<evidence type="ECO:0000259" key="2">
    <source>
        <dbReference type="Pfam" id="PF18818"/>
    </source>
</evidence>
<comment type="caution">
    <text evidence="3">The sequence shown here is derived from an EMBL/GenBank/DDBJ whole genome shotgun (WGS) entry which is preliminary data.</text>
</comment>
<evidence type="ECO:0000259" key="1">
    <source>
        <dbReference type="Pfam" id="PF08401"/>
    </source>
</evidence>
<dbReference type="Proteomes" id="UP000706891">
    <property type="component" value="Unassembled WGS sequence"/>
</dbReference>
<proteinExistence type="predicted"/>
<keyword evidence="4" id="KW-1185">Reference proteome</keyword>
<reference evidence="3" key="2">
    <citation type="journal article" date="2021" name="Sci. Rep.">
        <title>The distribution of antibiotic resistance genes in chicken gut microbiota commensals.</title>
        <authorList>
            <person name="Juricova H."/>
            <person name="Matiasovicova J."/>
            <person name="Kubasova T."/>
            <person name="Cejkova D."/>
            <person name="Rychlik I."/>
        </authorList>
    </citation>
    <scope>NUCLEOTIDE SEQUENCE</scope>
    <source>
        <strain evidence="3">An824</strain>
    </source>
</reference>
<organism evidence="3 4">
    <name type="scientific">Marseilla massiliensis</name>
    <dbReference type="NCBI Taxonomy" id="1841864"/>
    <lineage>
        <taxon>Bacteria</taxon>
        <taxon>Pseudomonadati</taxon>
        <taxon>Bacteroidota</taxon>
        <taxon>Bacteroidia</taxon>
        <taxon>Bacteroidales</taxon>
        <taxon>Prevotellaceae</taxon>
        <taxon>Marseilla</taxon>
    </lineage>
</organism>
<dbReference type="InterPro" id="IPR041459">
    <property type="entry name" value="MPTase-PolyVal"/>
</dbReference>
<protein>
    <submittedName>
        <fullName evidence="3">DUF1738 domain-containing protein</fullName>
    </submittedName>
</protein>
<feature type="domain" description="N-terminal" evidence="1">
    <location>
        <begin position="18"/>
        <end position="168"/>
    </location>
</feature>
<accession>A0A939B4L3</accession>
<evidence type="ECO:0000313" key="4">
    <source>
        <dbReference type="Proteomes" id="UP000706891"/>
    </source>
</evidence>
<sequence>MAKRNDYHRDGPSAEDRALERFTELMIEKISTLQKDWSKPWFTAGMMKWPKNLSGREYNGMNALMLALECEKRGYELPVFCTFDAALSLNYSKKKDGSRQPLLDENGEKLSLVSVQKGERSFPVFITTFTVVDKETKEKIKYEDYKRLSDEEKQRYSVYPKMNVYNVFNVDQTNLREARPELYEKIRSANELKPPVKLDGESFSFAPLDEMVDKGLWVCPIRPMHQDRAYYSISKDEIVIPEKAQFVNGESYYGTMLHEMTHSSGHESRLNRLKPAAFGSEEYAREELVAELGSALLASRYGMAKQVKEESAAYLKSWLGSLKESPEFLRTTLFDVKRATSMISQQIEAVQERIEAKPDIMDVDGDGNTQEVAHEERELVGTVAEEHVPYRRGR</sequence>
<evidence type="ECO:0000313" key="3">
    <source>
        <dbReference type="EMBL" id="MBM6672369.1"/>
    </source>
</evidence>
<dbReference type="GO" id="GO:0003697">
    <property type="term" value="F:single-stranded DNA binding"/>
    <property type="evidence" value="ECO:0007669"/>
    <property type="project" value="InterPro"/>
</dbReference>
<feature type="domain" description="Polyvalent protein metallopeptidase" evidence="2">
    <location>
        <begin position="225"/>
        <end position="327"/>
    </location>
</feature>
<dbReference type="AlphaFoldDB" id="A0A939B4L3"/>
<gene>
    <name evidence="3" type="ORF">H6A34_00480</name>
</gene>